<proteinExistence type="predicted"/>
<keyword evidence="1" id="KW-1133">Transmembrane helix</keyword>
<feature type="transmembrane region" description="Helical" evidence="1">
    <location>
        <begin position="94"/>
        <end position="113"/>
    </location>
</feature>
<dbReference type="Proteomes" id="UP001500298">
    <property type="component" value="Unassembled WGS sequence"/>
</dbReference>
<dbReference type="EMBL" id="BAABJX010000024">
    <property type="protein sequence ID" value="GAA4832129.1"/>
    <property type="molecule type" value="Genomic_DNA"/>
</dbReference>
<keyword evidence="3" id="KW-1185">Reference proteome</keyword>
<accession>A0ABP9D9Z7</accession>
<gene>
    <name evidence="2" type="ORF">GCM10023331_16750</name>
</gene>
<keyword evidence="1" id="KW-0812">Transmembrane</keyword>
<dbReference type="RefSeq" id="WP_345370894.1">
    <property type="nucleotide sequence ID" value="NZ_BAABJX010000024.1"/>
</dbReference>
<organism evidence="2 3">
    <name type="scientific">Algivirga pacifica</name>
    <dbReference type="NCBI Taxonomy" id="1162670"/>
    <lineage>
        <taxon>Bacteria</taxon>
        <taxon>Pseudomonadati</taxon>
        <taxon>Bacteroidota</taxon>
        <taxon>Cytophagia</taxon>
        <taxon>Cytophagales</taxon>
        <taxon>Flammeovirgaceae</taxon>
        <taxon>Algivirga</taxon>
    </lineage>
</organism>
<feature type="transmembrane region" description="Helical" evidence="1">
    <location>
        <begin position="119"/>
        <end position="137"/>
    </location>
</feature>
<protein>
    <recommendedName>
        <fullName evidence="4">SMODS and SLOG-associating 2TM effector domain-containing protein</fullName>
    </recommendedName>
</protein>
<comment type="caution">
    <text evidence="2">The sequence shown here is derived from an EMBL/GenBank/DDBJ whole genome shotgun (WGS) entry which is preliminary data.</text>
</comment>
<evidence type="ECO:0000256" key="1">
    <source>
        <dbReference type="SAM" id="Phobius"/>
    </source>
</evidence>
<keyword evidence="1" id="KW-0472">Membrane</keyword>
<evidence type="ECO:0000313" key="3">
    <source>
        <dbReference type="Proteomes" id="UP001500298"/>
    </source>
</evidence>
<evidence type="ECO:0000313" key="2">
    <source>
        <dbReference type="EMBL" id="GAA4832129.1"/>
    </source>
</evidence>
<evidence type="ECO:0008006" key="4">
    <source>
        <dbReference type="Google" id="ProtNLM"/>
    </source>
</evidence>
<sequence length="182" mass="21496">MKKVYHITPKAQSPQTFNYVGNMAPEEELPTYFYGYSYNYKWIYRKENLIDEVYFNDNEQLQLTSQHLIIQQKYSTKIIDLDQLKRISIDFKRLIFPIVSSGILAPLSILATMADVFPLMTGITIVIICLMAFYFGYRGTYQLNVQMHTTNYTLFIDDIDDSFKRFIKTSNQYIQKSHRANF</sequence>
<reference evidence="3" key="1">
    <citation type="journal article" date="2019" name="Int. J. Syst. Evol. Microbiol.">
        <title>The Global Catalogue of Microorganisms (GCM) 10K type strain sequencing project: providing services to taxonomists for standard genome sequencing and annotation.</title>
        <authorList>
            <consortium name="The Broad Institute Genomics Platform"/>
            <consortium name="The Broad Institute Genome Sequencing Center for Infectious Disease"/>
            <person name="Wu L."/>
            <person name="Ma J."/>
        </authorList>
    </citation>
    <scope>NUCLEOTIDE SEQUENCE [LARGE SCALE GENOMIC DNA]</scope>
    <source>
        <strain evidence="3">JCM 18326</strain>
    </source>
</reference>
<name>A0ABP9D9Z7_9BACT</name>